<dbReference type="NCBIfam" id="TIGR02227">
    <property type="entry name" value="sigpep_I_bact"/>
    <property type="match status" value="1"/>
</dbReference>
<name>A0ABV7AA60_9BACI</name>
<evidence type="ECO:0000256" key="6">
    <source>
        <dbReference type="ARBA" id="ARBA00022801"/>
    </source>
</evidence>
<dbReference type="PROSITE" id="PS00761">
    <property type="entry name" value="SPASE_I_3"/>
    <property type="match status" value="1"/>
</dbReference>
<dbReference type="Gene3D" id="2.10.109.10">
    <property type="entry name" value="Umud Fragment, subunit A"/>
    <property type="match status" value="1"/>
</dbReference>
<evidence type="ECO:0000256" key="1">
    <source>
        <dbReference type="ARBA" id="ARBA00000677"/>
    </source>
</evidence>
<dbReference type="RefSeq" id="WP_390307922.1">
    <property type="nucleotide sequence ID" value="NZ_JBHRRZ010000039.1"/>
</dbReference>
<dbReference type="PANTHER" id="PTHR43390:SF1">
    <property type="entry name" value="CHLOROPLAST PROCESSING PEPTIDASE"/>
    <property type="match status" value="1"/>
</dbReference>
<dbReference type="PROSITE" id="PS00501">
    <property type="entry name" value="SPASE_I_1"/>
    <property type="match status" value="1"/>
</dbReference>
<organism evidence="10 11">
    <name type="scientific">Virgibacillus sediminis</name>
    <dbReference type="NCBI Taxonomy" id="202260"/>
    <lineage>
        <taxon>Bacteria</taxon>
        <taxon>Bacillati</taxon>
        <taxon>Bacillota</taxon>
        <taxon>Bacilli</taxon>
        <taxon>Bacillales</taxon>
        <taxon>Bacillaceae</taxon>
        <taxon>Virgibacillus</taxon>
    </lineage>
</organism>
<evidence type="ECO:0000259" key="9">
    <source>
        <dbReference type="Pfam" id="PF10502"/>
    </source>
</evidence>
<gene>
    <name evidence="10" type="primary">lepB</name>
    <name evidence="10" type="ORF">ACFODW_16695</name>
</gene>
<keyword evidence="5 7" id="KW-0645">Protease</keyword>
<keyword evidence="11" id="KW-1185">Reference proteome</keyword>
<dbReference type="Pfam" id="PF10502">
    <property type="entry name" value="Peptidase_S26"/>
    <property type="match status" value="1"/>
</dbReference>
<protein>
    <recommendedName>
        <fullName evidence="4 7">Signal peptidase I</fullName>
        <ecNumber evidence="4 7">3.4.21.89</ecNumber>
    </recommendedName>
</protein>
<dbReference type="PRINTS" id="PR00727">
    <property type="entry name" value="LEADERPTASE"/>
</dbReference>
<dbReference type="CDD" id="cd06530">
    <property type="entry name" value="S26_SPase_I"/>
    <property type="match status" value="1"/>
</dbReference>
<dbReference type="InterPro" id="IPR019533">
    <property type="entry name" value="Peptidase_S26"/>
</dbReference>
<evidence type="ECO:0000256" key="7">
    <source>
        <dbReference type="RuleBase" id="RU003993"/>
    </source>
</evidence>
<comment type="subcellular location">
    <subcellularLocation>
        <location evidence="2">Cell membrane</location>
        <topology evidence="2">Single-pass type II membrane protein</topology>
    </subcellularLocation>
    <subcellularLocation>
        <location evidence="8">Membrane</location>
        <topology evidence="8">Single-pass type II membrane protein</topology>
    </subcellularLocation>
</comment>
<dbReference type="EC" id="3.4.21.89" evidence="4 7"/>
<dbReference type="GO" id="GO:0009003">
    <property type="term" value="F:signal peptidase activity"/>
    <property type="evidence" value="ECO:0007669"/>
    <property type="project" value="UniProtKB-EC"/>
</dbReference>
<dbReference type="PANTHER" id="PTHR43390">
    <property type="entry name" value="SIGNAL PEPTIDASE I"/>
    <property type="match status" value="1"/>
</dbReference>
<dbReference type="EMBL" id="JBHRRZ010000039">
    <property type="protein sequence ID" value="MFC2949962.1"/>
    <property type="molecule type" value="Genomic_DNA"/>
</dbReference>
<comment type="caution">
    <text evidence="10">The sequence shown here is derived from an EMBL/GenBank/DDBJ whole genome shotgun (WGS) entry which is preliminary data.</text>
</comment>
<evidence type="ECO:0000256" key="5">
    <source>
        <dbReference type="ARBA" id="ARBA00022670"/>
    </source>
</evidence>
<dbReference type="InterPro" id="IPR000223">
    <property type="entry name" value="Pept_S26A_signal_pept_1"/>
</dbReference>
<reference evidence="11" key="1">
    <citation type="journal article" date="2019" name="Int. J. Syst. Evol. Microbiol.">
        <title>The Global Catalogue of Microorganisms (GCM) 10K type strain sequencing project: providing services to taxonomists for standard genome sequencing and annotation.</title>
        <authorList>
            <consortium name="The Broad Institute Genomics Platform"/>
            <consortium name="The Broad Institute Genome Sequencing Center for Infectious Disease"/>
            <person name="Wu L."/>
            <person name="Ma J."/>
        </authorList>
    </citation>
    <scope>NUCLEOTIDE SEQUENCE [LARGE SCALE GENOMIC DNA]</scope>
    <source>
        <strain evidence="11">KCTC 13193</strain>
    </source>
</reference>
<proteinExistence type="inferred from homology"/>
<evidence type="ECO:0000256" key="3">
    <source>
        <dbReference type="ARBA" id="ARBA00009370"/>
    </source>
</evidence>
<dbReference type="InterPro" id="IPR019756">
    <property type="entry name" value="Pept_S26A_signal_pept_1_Ser-AS"/>
</dbReference>
<dbReference type="InterPro" id="IPR019757">
    <property type="entry name" value="Pept_S26A_signal_pept_1_Lys-AS"/>
</dbReference>
<comment type="catalytic activity">
    <reaction evidence="1 7">
        <text>Cleavage of hydrophobic, N-terminal signal or leader sequences from secreted and periplasmic proteins.</text>
        <dbReference type="EC" id="3.4.21.89"/>
    </reaction>
</comment>
<evidence type="ECO:0000256" key="2">
    <source>
        <dbReference type="ARBA" id="ARBA00004401"/>
    </source>
</evidence>
<evidence type="ECO:0000313" key="10">
    <source>
        <dbReference type="EMBL" id="MFC2949962.1"/>
    </source>
</evidence>
<dbReference type="SUPFAM" id="SSF51306">
    <property type="entry name" value="LexA/Signal peptidase"/>
    <property type="match status" value="1"/>
</dbReference>
<evidence type="ECO:0000256" key="4">
    <source>
        <dbReference type="ARBA" id="ARBA00013208"/>
    </source>
</evidence>
<evidence type="ECO:0000256" key="8">
    <source>
        <dbReference type="RuleBase" id="RU362042"/>
    </source>
</evidence>
<comment type="similarity">
    <text evidence="3 8">Belongs to the peptidase S26 family.</text>
</comment>
<dbReference type="InterPro" id="IPR036286">
    <property type="entry name" value="LexA/Signal_pep-like_sf"/>
</dbReference>
<dbReference type="PROSITE" id="PS00760">
    <property type="entry name" value="SPASE_I_2"/>
    <property type="match status" value="1"/>
</dbReference>
<dbReference type="Proteomes" id="UP001595387">
    <property type="component" value="Unassembled WGS sequence"/>
</dbReference>
<evidence type="ECO:0000313" key="11">
    <source>
        <dbReference type="Proteomes" id="UP001595387"/>
    </source>
</evidence>
<keyword evidence="6 7" id="KW-0378">Hydrolase</keyword>
<accession>A0ABV7AA60</accession>
<feature type="domain" description="Peptidase S26" evidence="9">
    <location>
        <begin position="8"/>
        <end position="172"/>
    </location>
</feature>
<dbReference type="InterPro" id="IPR019758">
    <property type="entry name" value="Pept_S26A_signal_pept_1_CS"/>
</dbReference>
<sequence>MKNTNYRRLIMVAVFALGAVLVFRSSLFASYVVDGESMEPTLYDGNLMMVNKVIYDVTDIERFDVIVFHANPEEDYVKRVIGLPGDQIEYKDDKLYVNGNYIEEEFLEPYAKQSEAEPFTEDFTLEEVTGENRVPEGKLFVLGDNRQDSLDSRSFGFVPQDALVGKVGVKYWPLTQADLTLGK</sequence>